<evidence type="ECO:0000313" key="1">
    <source>
        <dbReference type="EMBL" id="SHI00762.1"/>
    </source>
</evidence>
<gene>
    <name evidence="1" type="ORF">SAMN04488109_6721</name>
</gene>
<accession>A0A1M5XM82</accession>
<protein>
    <submittedName>
        <fullName evidence="1">Uncharacterized protein</fullName>
    </submittedName>
</protein>
<dbReference type="Proteomes" id="UP000184212">
    <property type="component" value="Unassembled WGS sequence"/>
</dbReference>
<evidence type="ECO:0000313" key="2">
    <source>
        <dbReference type="Proteomes" id="UP000184212"/>
    </source>
</evidence>
<organism evidence="1 2">
    <name type="scientific">Chryseolinea serpens</name>
    <dbReference type="NCBI Taxonomy" id="947013"/>
    <lineage>
        <taxon>Bacteria</taxon>
        <taxon>Pseudomonadati</taxon>
        <taxon>Bacteroidota</taxon>
        <taxon>Cytophagia</taxon>
        <taxon>Cytophagales</taxon>
        <taxon>Fulvivirgaceae</taxon>
        <taxon>Chryseolinea</taxon>
    </lineage>
</organism>
<dbReference type="AlphaFoldDB" id="A0A1M5XM82"/>
<name>A0A1M5XM82_9BACT</name>
<sequence length="147" mass="17046">MPQNSFVDEVIEGTLNYKGKNYTRCLRKYSWGDTDTLFSRVDERGTLYSLDSKSRQETVDIPGELKIDHTWVSSDGAWRYEIKSLSGTLTTPNDRFENCLVIKAEQLTGRDKEKLQVYYNYYAKGIGYVGSKLEKGLMAYLEKWELK</sequence>
<keyword evidence="2" id="KW-1185">Reference proteome</keyword>
<dbReference type="EMBL" id="FQWQ01000006">
    <property type="protein sequence ID" value="SHI00762.1"/>
    <property type="molecule type" value="Genomic_DNA"/>
</dbReference>
<proteinExistence type="predicted"/>
<reference evidence="1 2" key="1">
    <citation type="submission" date="2016-11" db="EMBL/GenBank/DDBJ databases">
        <authorList>
            <person name="Jaros S."/>
            <person name="Januszkiewicz K."/>
            <person name="Wedrychowicz H."/>
        </authorList>
    </citation>
    <scope>NUCLEOTIDE SEQUENCE [LARGE SCALE GENOMIC DNA]</scope>
    <source>
        <strain evidence="1 2">DSM 24574</strain>
    </source>
</reference>